<dbReference type="EMBL" id="FQUS01000012">
    <property type="protein sequence ID" value="SHF71578.1"/>
    <property type="molecule type" value="Genomic_DNA"/>
</dbReference>
<name>A0A1M5DX31_9BACT</name>
<dbReference type="SUPFAM" id="SSF51735">
    <property type="entry name" value="NAD(P)-binding Rossmann-fold domains"/>
    <property type="match status" value="1"/>
</dbReference>
<dbReference type="SUPFAM" id="SSF50129">
    <property type="entry name" value="GroES-like"/>
    <property type="match status" value="1"/>
</dbReference>
<dbReference type="InterPro" id="IPR020843">
    <property type="entry name" value="ER"/>
</dbReference>
<evidence type="ECO:0000259" key="2">
    <source>
        <dbReference type="SMART" id="SM00829"/>
    </source>
</evidence>
<dbReference type="AlphaFoldDB" id="A0A1M5DX31"/>
<dbReference type="STRING" id="1194090.SAMN05443144_11260"/>
<dbReference type="RefSeq" id="WP_073064485.1">
    <property type="nucleotide sequence ID" value="NZ_FQUS01000012.1"/>
</dbReference>
<dbReference type="PANTHER" id="PTHR44054:SF1">
    <property type="entry name" value="SYNAPTIC VESICLE MEMBRANE PROTEIN VAT-1 HOMOLOG"/>
    <property type="match status" value="1"/>
</dbReference>
<dbReference type="OrthoDB" id="9787435at2"/>
<keyword evidence="4" id="KW-1185">Reference proteome</keyword>
<keyword evidence="1" id="KW-0560">Oxidoreductase</keyword>
<dbReference type="GO" id="GO:0016491">
    <property type="term" value="F:oxidoreductase activity"/>
    <property type="evidence" value="ECO:0007669"/>
    <property type="project" value="UniProtKB-KW"/>
</dbReference>
<evidence type="ECO:0000313" key="3">
    <source>
        <dbReference type="EMBL" id="SHF71578.1"/>
    </source>
</evidence>
<dbReference type="InterPro" id="IPR036291">
    <property type="entry name" value="NAD(P)-bd_dom_sf"/>
</dbReference>
<dbReference type="Pfam" id="PF13602">
    <property type="entry name" value="ADH_zinc_N_2"/>
    <property type="match status" value="1"/>
</dbReference>
<dbReference type="Pfam" id="PF08240">
    <property type="entry name" value="ADH_N"/>
    <property type="match status" value="1"/>
</dbReference>
<dbReference type="SMART" id="SM00829">
    <property type="entry name" value="PKS_ER"/>
    <property type="match status" value="1"/>
</dbReference>
<dbReference type="InterPro" id="IPR011032">
    <property type="entry name" value="GroES-like_sf"/>
</dbReference>
<dbReference type="InterPro" id="IPR013154">
    <property type="entry name" value="ADH-like_N"/>
</dbReference>
<dbReference type="PANTHER" id="PTHR44054">
    <property type="entry name" value="SYNAPTIC VESICLE MEMBRANE PROTEIN VAT-1 HOMOLOG-LIKE"/>
    <property type="match status" value="1"/>
</dbReference>
<evidence type="ECO:0000256" key="1">
    <source>
        <dbReference type="ARBA" id="ARBA00023002"/>
    </source>
</evidence>
<dbReference type="Proteomes" id="UP000184041">
    <property type="component" value="Unassembled WGS sequence"/>
</dbReference>
<dbReference type="Gene3D" id="3.90.180.10">
    <property type="entry name" value="Medium-chain alcohol dehydrogenases, catalytic domain"/>
    <property type="match status" value="1"/>
</dbReference>
<dbReference type="CDD" id="cd08275">
    <property type="entry name" value="MDR3"/>
    <property type="match status" value="1"/>
</dbReference>
<sequence length="341" mass="37497">MRQIVHTKSGGYEVLEVQEKADLMAKPGELVIDVKASGLNFADILARKGQYPDAPPKPCVVGYEVAGTVSSVGEDVDEGLLGEEVFAMTKFGGHAEQVAVAPSQVFPKPKFLSFEESAVLPVNYLTAYVLLVVMGSLQSCESVLIHNAGGGVGIAALDIARHIGAETYGTASKRKHTFLKNRGLDHVIDYRSRDWYEELMDLTESRGVDLITDPLGGREWRRSYKALRSTGRLGMFGISSASTGSKGGISGMWSMLKTVAQMPFFHPLPLLNKNRGVFGVNLGHLWHEKEKARTWMNRLLDGVEEGWINPHVDAIFSFEDVADAHRYIEERKNIGKVILVP</sequence>
<reference evidence="3 4" key="1">
    <citation type="submission" date="2016-11" db="EMBL/GenBank/DDBJ databases">
        <authorList>
            <person name="Jaros S."/>
            <person name="Januszkiewicz K."/>
            <person name="Wedrychowicz H."/>
        </authorList>
    </citation>
    <scope>NUCLEOTIDE SEQUENCE [LARGE SCALE GENOMIC DNA]</scope>
    <source>
        <strain evidence="3 4">DSM 21986</strain>
    </source>
</reference>
<feature type="domain" description="Enoyl reductase (ER)" evidence="2">
    <location>
        <begin position="10"/>
        <end position="339"/>
    </location>
</feature>
<dbReference type="InterPro" id="IPR052100">
    <property type="entry name" value="SV-ATPase_mito-regulator"/>
</dbReference>
<accession>A0A1M5DX31</accession>
<gene>
    <name evidence="3" type="ORF">SAMN05443144_11260</name>
</gene>
<organism evidence="3 4">
    <name type="scientific">Fodinibius roseus</name>
    <dbReference type="NCBI Taxonomy" id="1194090"/>
    <lineage>
        <taxon>Bacteria</taxon>
        <taxon>Pseudomonadati</taxon>
        <taxon>Balneolota</taxon>
        <taxon>Balneolia</taxon>
        <taxon>Balneolales</taxon>
        <taxon>Balneolaceae</taxon>
        <taxon>Fodinibius</taxon>
    </lineage>
</organism>
<proteinExistence type="predicted"/>
<protein>
    <submittedName>
        <fullName evidence="3">NADPH:quinone reductase</fullName>
    </submittedName>
</protein>
<dbReference type="Gene3D" id="3.40.50.720">
    <property type="entry name" value="NAD(P)-binding Rossmann-like Domain"/>
    <property type="match status" value="1"/>
</dbReference>
<evidence type="ECO:0000313" key="4">
    <source>
        <dbReference type="Proteomes" id="UP000184041"/>
    </source>
</evidence>